<keyword evidence="6" id="KW-0552">Olfaction</keyword>
<evidence type="ECO:0000256" key="6">
    <source>
        <dbReference type="ARBA" id="ARBA00022725"/>
    </source>
</evidence>
<accession>G0M973</accession>
<feature type="transmembrane region" description="Helical" evidence="19">
    <location>
        <begin position="296"/>
        <end position="324"/>
    </location>
</feature>
<evidence type="ECO:0000256" key="8">
    <source>
        <dbReference type="ARBA" id="ARBA00023069"/>
    </source>
</evidence>
<evidence type="ECO:0000256" key="4">
    <source>
        <dbReference type="ARBA" id="ARBA00022606"/>
    </source>
</evidence>
<evidence type="ECO:0000256" key="19">
    <source>
        <dbReference type="SAM" id="Phobius"/>
    </source>
</evidence>
<feature type="transmembrane region" description="Helical" evidence="19">
    <location>
        <begin position="160"/>
        <end position="183"/>
    </location>
</feature>
<feature type="transmembrane region" description="Helical" evidence="19">
    <location>
        <begin position="542"/>
        <end position="567"/>
    </location>
</feature>
<keyword evidence="21" id="KW-1185">Reference proteome</keyword>
<dbReference type="GO" id="GO:0042048">
    <property type="term" value="P:olfactory behavior"/>
    <property type="evidence" value="ECO:0007669"/>
    <property type="project" value="TreeGrafter"/>
</dbReference>
<evidence type="ECO:0000256" key="1">
    <source>
        <dbReference type="ARBA" id="ARBA00004272"/>
    </source>
</evidence>
<evidence type="ECO:0000256" key="14">
    <source>
        <dbReference type="ARBA" id="ARBA00061678"/>
    </source>
</evidence>
<evidence type="ECO:0000256" key="11">
    <source>
        <dbReference type="ARBA" id="ARBA00023180"/>
    </source>
</evidence>
<feature type="transmembrane region" description="Helical" evidence="19">
    <location>
        <begin position="411"/>
        <end position="436"/>
    </location>
</feature>
<evidence type="ECO:0000256" key="10">
    <source>
        <dbReference type="ARBA" id="ARBA00023170"/>
    </source>
</evidence>
<dbReference type="GO" id="GO:0038022">
    <property type="term" value="F:G protein-coupled olfactory receptor activity"/>
    <property type="evidence" value="ECO:0007669"/>
    <property type="project" value="TreeGrafter"/>
</dbReference>
<comment type="subunit">
    <text evidence="15">Interacts with odr-4.</text>
</comment>
<feature type="transmembrane region" description="Helical" evidence="19">
    <location>
        <begin position="587"/>
        <end position="606"/>
    </location>
</feature>
<name>G0M973_CAEBE</name>
<evidence type="ECO:0000256" key="12">
    <source>
        <dbReference type="ARBA" id="ARBA00023273"/>
    </source>
</evidence>
<comment type="function">
    <text evidence="13">An odorant receptor which affects chemotaxis to the volatile odorant diacetyl. Specifies AWA neuronal cell fate via the odr-7 pathway.</text>
</comment>
<evidence type="ECO:0000256" key="16">
    <source>
        <dbReference type="ARBA" id="ARBA00067967"/>
    </source>
</evidence>
<dbReference type="OMA" id="IFCIADW"/>
<evidence type="ECO:0000256" key="13">
    <source>
        <dbReference type="ARBA" id="ARBA00054965"/>
    </source>
</evidence>
<dbReference type="HOGENOM" id="CLU_358336_0_0_1"/>
<keyword evidence="7 19" id="KW-1133">Transmembrane helix</keyword>
<feature type="transmembrane region" description="Helical" evidence="19">
    <location>
        <begin position="195"/>
        <end position="218"/>
    </location>
</feature>
<keyword evidence="11" id="KW-0325">Glycoprotein</keyword>
<feature type="transmembrane region" description="Helical" evidence="19">
    <location>
        <begin position="256"/>
        <end position="276"/>
    </location>
</feature>
<dbReference type="Proteomes" id="UP000008068">
    <property type="component" value="Unassembled WGS sequence"/>
</dbReference>
<dbReference type="InterPro" id="IPR019428">
    <property type="entry name" value="7TM_GPCR_serpentine_rcpt_Str"/>
</dbReference>
<reference evidence="21" key="1">
    <citation type="submission" date="2011-07" db="EMBL/GenBank/DDBJ databases">
        <authorList>
            <consortium name="Caenorhabditis brenneri Sequencing and Analysis Consortium"/>
            <person name="Wilson R.K."/>
        </authorList>
    </citation>
    <scope>NUCLEOTIDE SEQUENCE [LARGE SCALE GENOMIC DNA]</scope>
    <source>
        <strain evidence="21">PB2801</strain>
    </source>
</reference>
<keyword evidence="3" id="KW-0145">Chemotaxis</keyword>
<feature type="transmembrane region" description="Helical" evidence="19">
    <location>
        <begin position="48"/>
        <end position="74"/>
    </location>
</feature>
<feature type="transmembrane region" description="Helical" evidence="19">
    <location>
        <begin position="651"/>
        <end position="679"/>
    </location>
</feature>
<dbReference type="PANTHER" id="PTHR22943:SF65">
    <property type="entry name" value="SEVEN TM RECEPTOR"/>
    <property type="match status" value="1"/>
</dbReference>
<dbReference type="EMBL" id="GL379787">
    <property type="protein sequence ID" value="EGT31065.1"/>
    <property type="molecule type" value="Genomic_DNA"/>
</dbReference>
<evidence type="ECO:0000256" key="18">
    <source>
        <dbReference type="ARBA" id="ARBA00082489"/>
    </source>
</evidence>
<protein>
    <recommendedName>
        <fullName evidence="16">Serpentine receptor class r-10</fullName>
    </recommendedName>
    <alternativeName>
        <fullName evidence="17">Odorant response abnormal protein 10</fullName>
    </alternativeName>
    <alternativeName>
        <fullName evidence="18">Olfactory receptor 10</fullName>
    </alternativeName>
</protein>
<keyword evidence="2" id="KW-1003">Cell membrane</keyword>
<dbReference type="OrthoDB" id="5854352at2759"/>
<dbReference type="AlphaFoldDB" id="G0M973"/>
<dbReference type="PANTHER" id="PTHR22943">
    <property type="entry name" value="7-TRANSMEMBRANE DOMAIN RECEPTOR C.ELEGANS"/>
    <property type="match status" value="1"/>
</dbReference>
<evidence type="ECO:0000256" key="2">
    <source>
        <dbReference type="ARBA" id="ARBA00022475"/>
    </source>
</evidence>
<feature type="transmembrane region" description="Helical" evidence="19">
    <location>
        <begin position="344"/>
        <end position="366"/>
    </location>
</feature>
<evidence type="ECO:0000256" key="15">
    <source>
        <dbReference type="ARBA" id="ARBA00064300"/>
    </source>
</evidence>
<dbReference type="SUPFAM" id="SSF81321">
    <property type="entry name" value="Family A G protein-coupled receptor-like"/>
    <property type="match status" value="3"/>
</dbReference>
<dbReference type="FunFam" id="1.20.1070.10:FF:000128">
    <property type="entry name" value="Seven TM Receptor"/>
    <property type="match status" value="2"/>
</dbReference>
<evidence type="ECO:0000313" key="20">
    <source>
        <dbReference type="EMBL" id="EGT31065.1"/>
    </source>
</evidence>
<evidence type="ECO:0000256" key="7">
    <source>
        <dbReference type="ARBA" id="ARBA00022989"/>
    </source>
</evidence>
<evidence type="ECO:0000313" key="21">
    <source>
        <dbReference type="Proteomes" id="UP000008068"/>
    </source>
</evidence>
<feature type="transmembrane region" description="Helical" evidence="19">
    <location>
        <begin position="7"/>
        <end position="28"/>
    </location>
</feature>
<feature type="transmembrane region" description="Helical" evidence="19">
    <location>
        <begin position="739"/>
        <end position="763"/>
    </location>
</feature>
<evidence type="ECO:0000256" key="3">
    <source>
        <dbReference type="ARBA" id="ARBA00022500"/>
    </source>
</evidence>
<feature type="transmembrane region" description="Helical" evidence="19">
    <location>
        <begin position="709"/>
        <end position="733"/>
    </location>
</feature>
<comment type="similarity">
    <text evidence="14">Belongs to the nematode receptor-like protein str family.</text>
</comment>
<gene>
    <name evidence="20" type="ORF">CAEBREN_15252</name>
</gene>
<feature type="transmembrane region" description="Helical" evidence="19">
    <location>
        <begin position="107"/>
        <end position="140"/>
    </location>
</feature>
<keyword evidence="8" id="KW-0969">Cilium</keyword>
<dbReference type="InParanoid" id="G0M973"/>
<organism evidence="21">
    <name type="scientific">Caenorhabditis brenneri</name>
    <name type="common">Nematode worm</name>
    <dbReference type="NCBI Taxonomy" id="135651"/>
    <lineage>
        <taxon>Eukaryota</taxon>
        <taxon>Metazoa</taxon>
        <taxon>Ecdysozoa</taxon>
        <taxon>Nematoda</taxon>
        <taxon>Chromadorea</taxon>
        <taxon>Rhabditida</taxon>
        <taxon>Rhabditina</taxon>
        <taxon>Rhabditomorpha</taxon>
        <taxon>Rhabditoidea</taxon>
        <taxon>Rhabditidae</taxon>
        <taxon>Peloderinae</taxon>
        <taxon>Caenorhabditis</taxon>
    </lineage>
</organism>
<comment type="subcellular location">
    <subcellularLocation>
        <location evidence="1">Cell projection</location>
        <location evidence="1">Cilium membrane</location>
        <topology evidence="1">Multi-pass membrane protein</topology>
    </subcellularLocation>
</comment>
<keyword evidence="5 19" id="KW-0812">Transmembrane</keyword>
<dbReference type="GO" id="GO:0006935">
    <property type="term" value="P:chemotaxis"/>
    <property type="evidence" value="ECO:0007669"/>
    <property type="project" value="UniProtKB-KW"/>
</dbReference>
<feature type="transmembrane region" description="Helical" evidence="19">
    <location>
        <begin position="493"/>
        <end position="511"/>
    </location>
</feature>
<evidence type="ECO:0000256" key="5">
    <source>
        <dbReference type="ARBA" id="ARBA00022692"/>
    </source>
</evidence>
<evidence type="ECO:0000256" key="17">
    <source>
        <dbReference type="ARBA" id="ARBA00078653"/>
    </source>
</evidence>
<keyword evidence="10" id="KW-0675">Receptor</keyword>
<keyword evidence="4" id="KW-0716">Sensory transduction</keyword>
<sequence length="782" mass="88359">MYKYLMVYISIFEAVYALLGLIVQPDFYSYSSVFLVIARTDRLGLPLWMIQIVNLMFCSMFGMSMATFTLHFIYRENFLPKHHFSIDEVTYVGPNYYIIEEDGAEILNIAVCVGMAIMIVMVTISILTIAIFACKCYKAIGVLLLESNHSEGYKTLQSQLLNMLIVQVTIPAILMHVPASILLTGPIFHIGNEIAGGLFCISVAIFPVIDPLPTMFMIQHYRKVLRAIVRKSLRICLLIQLILYRSPKGIGMYKYLMVYISGFELLYAFLGLLVQPDFYSYSSVFLAIARTNRLGLPLWMIQIVNLMFCSMFGMSMAMFTLHFIYRYCVIIGSSFVKMDSNFKICIWFLSPIVYGFVWGVILLSALGPNDSTNKLLKLSYFPKHKVTIEQVTYIGPNHYTLGVNGTESLNYTVLGGMSVIITMVSISILIIAIFAYKCYKGVGVLLLESNLSDGYKTLQSQLLNMLVVQVTIPVILMHNPASILFTGPIIHKGNEFAGGLFCIAVAVYPVLDPLPTMFMDFYNYSCVLLVVARTDRLGLPIWLVRVACTIFCCMFGMSMAMFTLHFIYRYCVISGSKLIKMDSTLKVCVWFLSPILYGFIWGATLYTTMGPNEYTDQILKDHYFQKHKINIRQITYLGPNYYKTDGNGTEYLNWTVFGGMTVLFTMVTISILIIIIFAYKCYKGVGVLLQESHHSEGFKTLQSQLLNMLVVQVTIPAVLMHGPSFILFTGAILHAGNEIAGGLFCIAVAVYPVLDPLPTMFMIQHYRKVLRVMVRRSLCLKV</sequence>
<evidence type="ECO:0000256" key="9">
    <source>
        <dbReference type="ARBA" id="ARBA00023136"/>
    </source>
</evidence>
<keyword evidence="9 19" id="KW-0472">Membrane</keyword>
<dbReference type="eggNOG" id="ENOG502TFPH">
    <property type="taxonomic scope" value="Eukaryota"/>
</dbReference>
<dbReference type="GO" id="GO:0060170">
    <property type="term" value="C:ciliary membrane"/>
    <property type="evidence" value="ECO:0007669"/>
    <property type="project" value="UniProtKB-SubCell"/>
</dbReference>
<keyword evidence="12" id="KW-0966">Cell projection</keyword>
<proteinExistence type="inferred from homology"/>
<dbReference type="Pfam" id="PF10326">
    <property type="entry name" value="7TM_GPCR_Str"/>
    <property type="match status" value="3"/>
</dbReference>